<evidence type="ECO:0000313" key="2">
    <source>
        <dbReference type="Proteomes" id="UP001054252"/>
    </source>
</evidence>
<comment type="caution">
    <text evidence="1">The sequence shown here is derived from an EMBL/GenBank/DDBJ whole genome shotgun (WGS) entry which is preliminary data.</text>
</comment>
<keyword evidence="2" id="KW-1185">Reference proteome</keyword>
<name>A0AAV5I956_9ROSI</name>
<gene>
    <name evidence="1" type="ORF">SLEP1_g10771</name>
</gene>
<dbReference type="SUPFAM" id="SSF53335">
    <property type="entry name" value="S-adenosyl-L-methionine-dependent methyltransferases"/>
    <property type="match status" value="2"/>
</dbReference>
<accession>A0AAV5I956</accession>
<dbReference type="PANTHER" id="PTHR31009">
    <property type="entry name" value="S-ADENOSYL-L-METHIONINE:CARBOXYL METHYLTRANSFERASE FAMILY PROTEIN"/>
    <property type="match status" value="1"/>
</dbReference>
<reference evidence="1 2" key="1">
    <citation type="journal article" date="2021" name="Commun. Biol.">
        <title>The genome of Shorea leprosula (Dipterocarpaceae) highlights the ecological relevance of drought in aseasonal tropical rainforests.</title>
        <authorList>
            <person name="Ng K.K.S."/>
            <person name="Kobayashi M.J."/>
            <person name="Fawcett J.A."/>
            <person name="Hatakeyama M."/>
            <person name="Paape T."/>
            <person name="Ng C.H."/>
            <person name="Ang C.C."/>
            <person name="Tnah L.H."/>
            <person name="Lee C.T."/>
            <person name="Nishiyama T."/>
            <person name="Sese J."/>
            <person name="O'Brien M.J."/>
            <person name="Copetti D."/>
            <person name="Mohd Noor M.I."/>
            <person name="Ong R.C."/>
            <person name="Putra M."/>
            <person name="Sireger I.Z."/>
            <person name="Indrioko S."/>
            <person name="Kosugi Y."/>
            <person name="Izuno A."/>
            <person name="Isagi Y."/>
            <person name="Lee S.L."/>
            <person name="Shimizu K.K."/>
        </authorList>
    </citation>
    <scope>NUCLEOTIDE SEQUENCE [LARGE SCALE GENOMIC DNA]</scope>
    <source>
        <strain evidence="1">214</strain>
    </source>
</reference>
<dbReference type="GO" id="GO:0008168">
    <property type="term" value="F:methyltransferase activity"/>
    <property type="evidence" value="ECO:0007669"/>
    <property type="project" value="InterPro"/>
</dbReference>
<organism evidence="1 2">
    <name type="scientific">Rubroshorea leprosula</name>
    <dbReference type="NCBI Taxonomy" id="152421"/>
    <lineage>
        <taxon>Eukaryota</taxon>
        <taxon>Viridiplantae</taxon>
        <taxon>Streptophyta</taxon>
        <taxon>Embryophyta</taxon>
        <taxon>Tracheophyta</taxon>
        <taxon>Spermatophyta</taxon>
        <taxon>Magnoliopsida</taxon>
        <taxon>eudicotyledons</taxon>
        <taxon>Gunneridae</taxon>
        <taxon>Pentapetalae</taxon>
        <taxon>rosids</taxon>
        <taxon>malvids</taxon>
        <taxon>Malvales</taxon>
        <taxon>Dipterocarpaceae</taxon>
        <taxon>Rubroshorea</taxon>
    </lineage>
</organism>
<protein>
    <submittedName>
        <fullName evidence="1">Uncharacterized protein</fullName>
    </submittedName>
</protein>
<evidence type="ECO:0000313" key="1">
    <source>
        <dbReference type="EMBL" id="GKU97658.1"/>
    </source>
</evidence>
<dbReference type="Proteomes" id="UP001054252">
    <property type="component" value="Unassembled WGS sequence"/>
</dbReference>
<dbReference type="EMBL" id="BPVZ01000011">
    <property type="protein sequence ID" value="GKU97658.1"/>
    <property type="molecule type" value="Genomic_DNA"/>
</dbReference>
<dbReference type="AlphaFoldDB" id="A0AAV5I956"/>
<sequence>MASVWTMSQPMSGGDGEYGHAQNSIFQRGGVEAVKALIQESLPPDRQYFAAGVLGRFHSQLFPRASLRFIHSSYSLHWLSSTPKELKEINKGSIYYHRGSKEFVEAYSAQFARDMESFLAARAEEVVVGGLMTLLLLCLPGDLGCSVGPNTIIAVENIIEFVKPKHQSIPSNQERDLEFRVFFNDLVTNDFNTLFMSLPPERQYFAAGTPGSFRGRLFPKASLQFVHSSYTLHWLSTIPNEAEELVGGGLMAIVIVCIPDDVAYSQTVSCVITDVLEACLLDLVKEGMVSEDKVDSFNMPRYQPKPRELEALIRRNGCFTIETQEELVRPENPMGNAFSNKQGMLSHLRAALEELVKEHFGAQLVPYVTPFCNLIDHSIQSSTCRAGSVVNGRSTLQVLGLQRPTGSSRARVAHRNCTACGKPCRSPKTV</sequence>
<proteinExistence type="predicted"/>
<dbReference type="Pfam" id="PF03492">
    <property type="entry name" value="Methyltransf_7"/>
    <property type="match status" value="2"/>
</dbReference>
<dbReference type="InterPro" id="IPR005299">
    <property type="entry name" value="MeTrfase_7"/>
</dbReference>
<dbReference type="Gene3D" id="3.40.50.150">
    <property type="entry name" value="Vaccinia Virus protein VP39"/>
    <property type="match status" value="3"/>
</dbReference>
<dbReference type="InterPro" id="IPR029063">
    <property type="entry name" value="SAM-dependent_MTases_sf"/>
</dbReference>